<evidence type="ECO:0000259" key="7">
    <source>
        <dbReference type="PROSITE" id="PS50888"/>
    </source>
</evidence>
<dbReference type="Pfam" id="PF14215">
    <property type="entry name" value="bHLH-MYC_N"/>
    <property type="match status" value="1"/>
</dbReference>
<reference evidence="8" key="1">
    <citation type="journal article" date="2016" name="Nat. Genet.">
        <title>A high-quality carrot genome assembly provides new insights into carotenoid accumulation and asterid genome evolution.</title>
        <authorList>
            <person name="Iorizzo M."/>
            <person name="Ellison S."/>
            <person name="Senalik D."/>
            <person name="Zeng P."/>
            <person name="Satapoomin P."/>
            <person name="Huang J."/>
            <person name="Bowman M."/>
            <person name="Iovene M."/>
            <person name="Sanseverino W."/>
            <person name="Cavagnaro P."/>
            <person name="Yildiz M."/>
            <person name="Macko-Podgorni A."/>
            <person name="Moranska E."/>
            <person name="Grzebelus E."/>
            <person name="Grzebelus D."/>
            <person name="Ashrafi H."/>
            <person name="Zheng Z."/>
            <person name="Cheng S."/>
            <person name="Spooner D."/>
            <person name="Van Deynze A."/>
            <person name="Simon P."/>
        </authorList>
    </citation>
    <scope>NUCLEOTIDE SEQUENCE</scope>
    <source>
        <tissue evidence="8">Leaf</tissue>
    </source>
</reference>
<name>A0AAF0WGF8_DAUCS</name>
<feature type="region of interest" description="Disordered" evidence="6">
    <location>
        <begin position="343"/>
        <end position="364"/>
    </location>
</feature>
<keyword evidence="2 5" id="KW-0805">Transcription regulation</keyword>
<dbReference type="Pfam" id="PF22754">
    <property type="entry name" value="bHLH-TF_ACT-like_plant"/>
    <property type="match status" value="1"/>
</dbReference>
<protein>
    <recommendedName>
        <fullName evidence="5">Transcription factor</fullName>
        <shortName evidence="5">bHLH transcription factor</shortName>
    </recommendedName>
    <alternativeName>
        <fullName evidence="5">Basic helix-loop-helix protein</fullName>
    </alternativeName>
</protein>
<dbReference type="InterPro" id="IPR025610">
    <property type="entry name" value="MYC/MYB_N"/>
</dbReference>
<dbReference type="GO" id="GO:0046983">
    <property type="term" value="F:protein dimerization activity"/>
    <property type="evidence" value="ECO:0007669"/>
    <property type="project" value="InterPro"/>
</dbReference>
<gene>
    <name evidence="8" type="ORF">DCAR_0207894</name>
</gene>
<dbReference type="Gene3D" id="4.10.280.10">
    <property type="entry name" value="Helix-loop-helix DNA-binding domain"/>
    <property type="match status" value="1"/>
</dbReference>
<dbReference type="PROSITE" id="PS50888">
    <property type="entry name" value="BHLH"/>
    <property type="match status" value="1"/>
</dbReference>
<dbReference type="InterPro" id="IPR011598">
    <property type="entry name" value="bHLH_dom"/>
</dbReference>
<dbReference type="GO" id="GO:0000976">
    <property type="term" value="F:transcription cis-regulatory region binding"/>
    <property type="evidence" value="ECO:0007669"/>
    <property type="project" value="TreeGrafter"/>
</dbReference>
<evidence type="ECO:0000256" key="2">
    <source>
        <dbReference type="ARBA" id="ARBA00023015"/>
    </source>
</evidence>
<dbReference type="GO" id="GO:0005634">
    <property type="term" value="C:nucleus"/>
    <property type="evidence" value="ECO:0007669"/>
    <property type="project" value="UniProtKB-SubCell"/>
</dbReference>
<proteinExistence type="predicted"/>
<dbReference type="Proteomes" id="UP000077755">
    <property type="component" value="Chromosome 2"/>
</dbReference>
<evidence type="ECO:0000256" key="5">
    <source>
        <dbReference type="RuleBase" id="RU369104"/>
    </source>
</evidence>
<keyword evidence="9" id="KW-1185">Reference proteome</keyword>
<dbReference type="SUPFAM" id="SSF47459">
    <property type="entry name" value="HLH, helix-loop-helix DNA-binding domain"/>
    <property type="match status" value="1"/>
</dbReference>
<comment type="subcellular location">
    <subcellularLocation>
        <location evidence="1 5">Nucleus</location>
    </subcellularLocation>
</comment>
<dbReference type="Pfam" id="PF00010">
    <property type="entry name" value="HLH"/>
    <property type="match status" value="1"/>
</dbReference>
<dbReference type="AlphaFoldDB" id="A0AAF0WGF8"/>
<dbReference type="PANTHER" id="PTHR11514:SF40">
    <property type="entry name" value="TRANSCRIPTION FACTOR BHLH14"/>
    <property type="match status" value="1"/>
</dbReference>
<organism evidence="8 9">
    <name type="scientific">Daucus carota subsp. sativus</name>
    <name type="common">Carrot</name>
    <dbReference type="NCBI Taxonomy" id="79200"/>
    <lineage>
        <taxon>Eukaryota</taxon>
        <taxon>Viridiplantae</taxon>
        <taxon>Streptophyta</taxon>
        <taxon>Embryophyta</taxon>
        <taxon>Tracheophyta</taxon>
        <taxon>Spermatophyta</taxon>
        <taxon>Magnoliopsida</taxon>
        <taxon>eudicotyledons</taxon>
        <taxon>Gunneridae</taxon>
        <taxon>Pentapetalae</taxon>
        <taxon>asterids</taxon>
        <taxon>campanulids</taxon>
        <taxon>Apiales</taxon>
        <taxon>Apiaceae</taxon>
        <taxon>Apioideae</taxon>
        <taxon>Scandiceae</taxon>
        <taxon>Daucinae</taxon>
        <taxon>Daucus</taxon>
        <taxon>Daucus sect. Daucus</taxon>
    </lineage>
</organism>
<evidence type="ECO:0000256" key="1">
    <source>
        <dbReference type="ARBA" id="ARBA00004123"/>
    </source>
</evidence>
<evidence type="ECO:0000256" key="6">
    <source>
        <dbReference type="SAM" id="MobiDB-lite"/>
    </source>
</evidence>
<dbReference type="EMBL" id="CP093344">
    <property type="protein sequence ID" value="WOG88659.1"/>
    <property type="molecule type" value="Genomic_DNA"/>
</dbReference>
<reference evidence="8" key="2">
    <citation type="submission" date="2022-03" db="EMBL/GenBank/DDBJ databases">
        <title>Draft title - Genomic analysis of global carrot germplasm unveils the trajectory of domestication and the origin of high carotenoid orange carrot.</title>
        <authorList>
            <person name="Iorizzo M."/>
            <person name="Ellison S."/>
            <person name="Senalik D."/>
            <person name="Macko-Podgorni A."/>
            <person name="Grzebelus D."/>
            <person name="Bostan H."/>
            <person name="Rolling W."/>
            <person name="Curaba J."/>
            <person name="Simon P."/>
        </authorList>
    </citation>
    <scope>NUCLEOTIDE SEQUENCE</scope>
    <source>
        <tissue evidence="8">Leaf</tissue>
    </source>
</reference>
<keyword evidence="4 5" id="KW-0539">Nucleus</keyword>
<dbReference type="InterPro" id="IPR045084">
    <property type="entry name" value="AIB/MYC-like"/>
</dbReference>
<dbReference type="SMART" id="SM00353">
    <property type="entry name" value="HLH"/>
    <property type="match status" value="1"/>
</dbReference>
<dbReference type="InterPro" id="IPR036638">
    <property type="entry name" value="HLH_DNA-bd_sf"/>
</dbReference>
<dbReference type="InterPro" id="IPR054502">
    <property type="entry name" value="bHLH-TF_ACT-like_plant"/>
</dbReference>
<dbReference type="GO" id="GO:0003700">
    <property type="term" value="F:DNA-binding transcription factor activity"/>
    <property type="evidence" value="ECO:0007669"/>
    <property type="project" value="InterPro"/>
</dbReference>
<evidence type="ECO:0000256" key="4">
    <source>
        <dbReference type="ARBA" id="ARBA00023242"/>
    </source>
</evidence>
<keyword evidence="3 5" id="KW-0804">Transcription</keyword>
<accession>A0AAF0WGF8</accession>
<evidence type="ECO:0000313" key="8">
    <source>
        <dbReference type="EMBL" id="WOG88659.1"/>
    </source>
</evidence>
<feature type="compositionally biased region" description="Pro residues" evidence="6">
    <location>
        <begin position="349"/>
        <end position="358"/>
    </location>
</feature>
<sequence length="468" mass="51731">MEDHQNLLVSSSSSSSMLELEVENGHYYYPTFSSTPSSHHLELKHLLESHPCWCYVIFWRSLDTVPPSTSSDLVLTWADGQFRSSSSAANGTVGDKKVVQGKRSDSREFCALFDMESSDVDGNDPEWFYLNSISRSISAGGAAAKAFTSGNYVWLDGYQELGSCECERAREALIHGVRTMICFPTAHGVVEMGSSSRINQDLILVEKIKSLIAISTTPGLVQEQPQDKGLLLDVYTNNVKKLDNHPEKLQTPKIEIISFANTNRNDNIVKIQKVGKKRGRKPSVGKDRPINHVEAERQRREKLNSKFYALRAVVPNVSKMDKASLLGDAVSYINDLKTKLEDLESHKNSPPPPPPPPQLNACSTSTSAVSDVDEATTMSTDDDEVEVKLVGTDAMIRVRCKNNNYPGAKLMDALRELELEVNHASMSSFDQLMLIDVVIKVPSEGCLRSEDALREAIVSSLSTQPPNI</sequence>
<feature type="domain" description="BHLH" evidence="7">
    <location>
        <begin position="287"/>
        <end position="336"/>
    </location>
</feature>
<dbReference type="PANTHER" id="PTHR11514">
    <property type="entry name" value="MYC"/>
    <property type="match status" value="1"/>
</dbReference>
<evidence type="ECO:0000256" key="3">
    <source>
        <dbReference type="ARBA" id="ARBA00023163"/>
    </source>
</evidence>
<dbReference type="KEGG" id="dcr:108206908"/>
<evidence type="ECO:0000313" key="9">
    <source>
        <dbReference type="Proteomes" id="UP000077755"/>
    </source>
</evidence>